<dbReference type="FunCoup" id="F0Z810">
    <property type="interactions" value="1326"/>
</dbReference>
<feature type="domain" description="DUF7035" evidence="4">
    <location>
        <begin position="624"/>
        <end position="767"/>
    </location>
</feature>
<keyword evidence="1" id="KW-1133">Transmembrane helix</keyword>
<feature type="transmembrane region" description="Helical" evidence="1">
    <location>
        <begin position="1299"/>
        <end position="1319"/>
    </location>
</feature>
<feature type="domain" description="DUF7034" evidence="3">
    <location>
        <begin position="775"/>
        <end position="894"/>
    </location>
</feature>
<proteinExistence type="predicted"/>
<dbReference type="InterPro" id="IPR054484">
    <property type="entry name" value="ComC_SSD"/>
</dbReference>
<protein>
    <recommendedName>
        <fullName evidence="8">EGF-like domain-containing protein</fullName>
    </recommendedName>
</protein>
<dbReference type="Pfam" id="PF25820">
    <property type="entry name" value="DUF7949"/>
    <property type="match status" value="1"/>
</dbReference>
<evidence type="ECO:0000313" key="7">
    <source>
        <dbReference type="Proteomes" id="UP000001064"/>
    </source>
</evidence>
<dbReference type="GeneID" id="10509472"/>
<dbReference type="PANTHER" id="PTHR31378:SF47">
    <property type="entry name" value="EGF-LIKE DOMAIN-CONTAINING PROTEIN-RELATED"/>
    <property type="match status" value="1"/>
</dbReference>
<dbReference type="InterPro" id="IPR055463">
    <property type="entry name" value="DUF7035"/>
</dbReference>
<dbReference type="eggNOG" id="ENOG502SC7H">
    <property type="taxonomic scope" value="Eukaryota"/>
</dbReference>
<sequence length="1342" mass="154063">MIKLKKLFFIIFLINYFCLIDSNVYVKDVTIRKNEYYKYSDDGSDCELFSFLYLISDSGDFTFESNEDSLNPYVSINPVLTNDTAKIFKIEIREIPIAVYTHNFIVSGSSTYYFDIHYECAVFPIDEFEIKDISVRGMELDINGRVSAVFKYDNLKADFNTEIGCYYCYITKLSKNYYLYILDFNFIIPGDLNKTLSITYNDIIKSVSFKSYYDPTAYTLQPLFTYYSNNTKYYKPIHTLAGYENYRIRSGFFVSRPISSKDGKVKYIGLVDTSVDTFTFLFLSQNLENLYPVFTHKYIVGDPLFQPSPVNFDHILDSQSITVHFEFSSSQYDFYPFQVEYFNSVLMKFPFGYKSGNLYNYKFNVSLFLEESDLATDIKLKYFRWNYNPFAFLSVSFHLPVDEFSYENVQYIHLYDDIFILRIEGLSKSNPIYKWTRRLPDTKQYFYLDGLVSGSIMNPTYDFHVSMYDTYDEIGPNEGESNSLIINQYYDIKNIKYFAHPSFNDEGFDYFAITYAKMLYSEIDVTNKTAGNILYFNISNINQNTPVSLVLYDPIRQGYGLQNKDFWPATWNSYLELFQIEFFVKANSHPGKIPYSLFFDKQNNVPSSSLPDDALFTIISKNEDLYGPIIDNFNRFPNELQGFFNTNLMSDKVATWTFNIIDEINGFRDGYIVIMGNLDGSKYNFSLSPYIGDGDKYNASYSISINLGTVCASQTYIIVEVLLFDEQGNNSTFSLLNPFQSYDDSLSNPFINYLYTEDQFYNNMVVCEDIDDSPPVLLNFELVNAPDETNPIDVGSLNRMLNFKISANDTESGLKLDKQSPIIYLSTSNLRTHECYSDRFVIQDDLTVTFIYKCQIPLGFGYPHGILFSIYNFINQGGTFGGYSNYDLKHSSFVSGLAKESIVYSLNHPIISGGSRVSADGGDLWIYGRGFANVSSVYLRVEPILNKNRQLRAPWLIPLAIKKNLFSALHISGIPKGTDKFNLVFDYLDIKEYQDPFVFIPSEKVVVFQEDLPVNPNQECLGTPQCGGSSRGYCSNTGCICYSPYVGKECLDTVIIIPESPLSSNRTDPITQLKTDLFKSLISLVSIREIDIYDKVVFEHKFEKWTLNQLSNDTNDYQTTVGKSTLVKVRLQWFSKETIIKFADQQINMNPSSVKYSIEIVDYPFASKLNYLELVIKASLETLDSTCSAQEFGYTSGDNMEYMKIQIDDHSLYGRFIRRGIFDELKQVKAITNRIIPDNSISNSNSFSSTLIGIKMAYFSKRAIIDPDFSVLLDSNRVDKKSNSICSNKGSNKLSGSKIAGIVIGCVAFVAIVIVCIIYNHQRKKKQKKFVANMQQKLKQIN</sequence>
<dbReference type="Pfam" id="PF22933">
    <property type="entry name" value="ComC_SSD"/>
    <property type="match status" value="1"/>
</dbReference>
<dbReference type="PANTHER" id="PTHR31378">
    <property type="entry name" value="EGF-LIKE DOMAIN-CONTAINING PROTEIN-RELATED-RELATED"/>
    <property type="match status" value="1"/>
</dbReference>
<evidence type="ECO:0000313" key="6">
    <source>
        <dbReference type="EMBL" id="EGC39938.1"/>
    </source>
</evidence>
<name>F0Z810_DICPU</name>
<reference evidence="7" key="1">
    <citation type="journal article" date="2011" name="Genome Biol.">
        <title>Comparative genomics of the social amoebae Dictyostelium discoideum and Dictyostelium purpureum.</title>
        <authorList>
            <consortium name="US DOE Joint Genome Institute (JGI-PGF)"/>
            <person name="Sucgang R."/>
            <person name="Kuo A."/>
            <person name="Tian X."/>
            <person name="Salerno W."/>
            <person name="Parikh A."/>
            <person name="Feasley C.L."/>
            <person name="Dalin E."/>
            <person name="Tu H."/>
            <person name="Huang E."/>
            <person name="Barry K."/>
            <person name="Lindquist E."/>
            <person name="Shapiro H."/>
            <person name="Bruce D."/>
            <person name="Schmutz J."/>
            <person name="Salamov A."/>
            <person name="Fey P."/>
            <person name="Gaudet P."/>
            <person name="Anjard C."/>
            <person name="Babu M.M."/>
            <person name="Basu S."/>
            <person name="Bushmanova Y."/>
            <person name="van der Wel H."/>
            <person name="Katoh-Kurasawa M."/>
            <person name="Dinh C."/>
            <person name="Coutinho P.M."/>
            <person name="Saito T."/>
            <person name="Elias M."/>
            <person name="Schaap P."/>
            <person name="Kay R.R."/>
            <person name="Henrissat B."/>
            <person name="Eichinger L."/>
            <person name="Rivero F."/>
            <person name="Putnam N.H."/>
            <person name="West C.M."/>
            <person name="Loomis W.F."/>
            <person name="Chisholm R.L."/>
            <person name="Shaulsky G."/>
            <person name="Strassmann J.E."/>
            <person name="Queller D.C."/>
            <person name="Kuspa A."/>
            <person name="Grigoriev I.V."/>
        </authorList>
    </citation>
    <scope>NUCLEOTIDE SEQUENCE [LARGE SCALE GENOMIC DNA]</scope>
    <source>
        <strain evidence="7">QSDP1</strain>
    </source>
</reference>
<gene>
    <name evidence="6" type="ORF">DICPUDRAFT_147248</name>
</gene>
<dbReference type="KEGG" id="dpp:DICPUDRAFT_147248"/>
<dbReference type="InParanoid" id="F0Z810"/>
<accession>F0Z810</accession>
<evidence type="ECO:0000259" key="5">
    <source>
        <dbReference type="Pfam" id="PF25820"/>
    </source>
</evidence>
<dbReference type="RefSeq" id="XP_003283567.1">
    <property type="nucleotide sequence ID" value="XM_003283519.1"/>
</dbReference>
<feature type="transmembrane region" description="Helical" evidence="1">
    <location>
        <begin position="7"/>
        <end position="26"/>
    </location>
</feature>
<evidence type="ECO:0000259" key="4">
    <source>
        <dbReference type="Pfam" id="PF23034"/>
    </source>
</evidence>
<dbReference type="VEuPathDB" id="AmoebaDB:DICPUDRAFT_147248"/>
<evidence type="ECO:0008006" key="8">
    <source>
        <dbReference type="Google" id="ProtNLM"/>
    </source>
</evidence>
<dbReference type="Pfam" id="PF23034">
    <property type="entry name" value="DUF7035"/>
    <property type="match status" value="1"/>
</dbReference>
<dbReference type="STRING" id="5786.F0Z810"/>
<keyword evidence="1" id="KW-0472">Membrane</keyword>
<dbReference type="InterPro" id="IPR057709">
    <property type="entry name" value="DUF7949"/>
</dbReference>
<evidence type="ECO:0000256" key="1">
    <source>
        <dbReference type="SAM" id="Phobius"/>
    </source>
</evidence>
<feature type="domain" description="DUF7949" evidence="5">
    <location>
        <begin position="1020"/>
        <end position="1053"/>
    </location>
</feature>
<keyword evidence="1" id="KW-0812">Transmembrane</keyword>
<organism evidence="6 7">
    <name type="scientific">Dictyostelium purpureum</name>
    <name type="common">Slime mold</name>
    <dbReference type="NCBI Taxonomy" id="5786"/>
    <lineage>
        <taxon>Eukaryota</taxon>
        <taxon>Amoebozoa</taxon>
        <taxon>Evosea</taxon>
        <taxon>Eumycetozoa</taxon>
        <taxon>Dictyostelia</taxon>
        <taxon>Dictyosteliales</taxon>
        <taxon>Dictyosteliaceae</taxon>
        <taxon>Dictyostelium</taxon>
    </lineage>
</organism>
<dbReference type="InterPro" id="IPR055462">
    <property type="entry name" value="DUF7034"/>
</dbReference>
<dbReference type="EMBL" id="GL870949">
    <property type="protein sequence ID" value="EGC39938.1"/>
    <property type="molecule type" value="Genomic_DNA"/>
</dbReference>
<dbReference type="Pfam" id="PF23033">
    <property type="entry name" value="DUF7034"/>
    <property type="match status" value="1"/>
</dbReference>
<dbReference type="OrthoDB" id="5951731at2759"/>
<dbReference type="Proteomes" id="UP000001064">
    <property type="component" value="Unassembled WGS sequence"/>
</dbReference>
<feature type="domain" description="ComC supersandwich" evidence="2">
    <location>
        <begin position="1079"/>
        <end position="1272"/>
    </location>
</feature>
<dbReference type="OMA" id="THECYSD"/>
<evidence type="ECO:0000259" key="2">
    <source>
        <dbReference type="Pfam" id="PF22933"/>
    </source>
</evidence>
<evidence type="ECO:0000259" key="3">
    <source>
        <dbReference type="Pfam" id="PF23033"/>
    </source>
</evidence>
<keyword evidence="7" id="KW-1185">Reference proteome</keyword>